<dbReference type="AlphaFoldDB" id="W9C9C3"/>
<dbReference type="HOGENOM" id="CLU_082473_2_0_1"/>
<dbReference type="Proteomes" id="UP000019487">
    <property type="component" value="Unassembled WGS sequence"/>
</dbReference>
<dbReference type="GO" id="GO:0003677">
    <property type="term" value="F:DNA binding"/>
    <property type="evidence" value="ECO:0007669"/>
    <property type="project" value="UniProtKB-KW"/>
</dbReference>
<dbReference type="OrthoDB" id="5422293at2759"/>
<reference evidence="1 2" key="1">
    <citation type="journal article" date="2014" name="Genome Announc.">
        <title>Draft genome sequence of Sclerotinia borealis, a psychrophilic plant pathogenic fungus.</title>
        <authorList>
            <person name="Mardanov A.V."/>
            <person name="Beletsky A.V."/>
            <person name="Kadnikov V.V."/>
            <person name="Ignatov A.N."/>
            <person name="Ravin N.V."/>
        </authorList>
    </citation>
    <scope>NUCLEOTIDE SEQUENCE [LARGE SCALE GENOMIC DNA]</scope>
    <source>
        <strain evidence="2">F-4157</strain>
    </source>
</reference>
<keyword evidence="2" id="KW-1185">Reference proteome</keyword>
<sequence length="254" mass="30248">MDPPDRPRRPRPKITWRMRWYWFKNWFGTPLRLRGSIVRLRHIYKHPYLALLRMFVPFPSWYFPLPSRVPPSQIAQNENLYYARSANHSTLRNVELWALRDTPIRCVYRMYEILMMGDYAPLGSETEYCWRHYEKNWTLSSIPDPKDPDPVRYAIVACIVEELVNSFNWRLALGMRRNGENIRRQKNGDPWPPYTPVVGPDWTRSVPPIEPFMLQDLPSDMVSESGKLILEERGCDEGFAKRNIVTNVGWWYTV</sequence>
<comment type="caution">
    <text evidence="1">The sequence shown here is derived from an EMBL/GenBank/DDBJ whole genome shotgun (WGS) entry which is preliminary data.</text>
</comment>
<evidence type="ECO:0000313" key="2">
    <source>
        <dbReference type="Proteomes" id="UP000019487"/>
    </source>
</evidence>
<name>W9C9C3_SCLBF</name>
<keyword evidence="1" id="KW-0238">DNA-binding</keyword>
<accession>W9C9C3</accession>
<proteinExistence type="predicted"/>
<gene>
    <name evidence="1" type="ORF">SBOR_8440</name>
</gene>
<evidence type="ECO:0000313" key="1">
    <source>
        <dbReference type="EMBL" id="ESZ91175.1"/>
    </source>
</evidence>
<protein>
    <submittedName>
        <fullName evidence="1">DNA-binding protein</fullName>
    </submittedName>
</protein>
<dbReference type="EMBL" id="AYSA01000533">
    <property type="protein sequence ID" value="ESZ91175.1"/>
    <property type="molecule type" value="Genomic_DNA"/>
</dbReference>
<organism evidence="1 2">
    <name type="scientific">Sclerotinia borealis (strain F-4128)</name>
    <dbReference type="NCBI Taxonomy" id="1432307"/>
    <lineage>
        <taxon>Eukaryota</taxon>
        <taxon>Fungi</taxon>
        <taxon>Dikarya</taxon>
        <taxon>Ascomycota</taxon>
        <taxon>Pezizomycotina</taxon>
        <taxon>Leotiomycetes</taxon>
        <taxon>Helotiales</taxon>
        <taxon>Sclerotiniaceae</taxon>
        <taxon>Sclerotinia</taxon>
    </lineage>
</organism>